<evidence type="ECO:0000313" key="2">
    <source>
        <dbReference type="EMBL" id="KAL3661501.1"/>
    </source>
</evidence>
<evidence type="ECO:0008006" key="4">
    <source>
        <dbReference type="Google" id="ProtNLM"/>
    </source>
</evidence>
<reference evidence="2 3" key="1">
    <citation type="submission" date="2024-09" db="EMBL/GenBank/DDBJ databases">
        <title>Genome sequencing and assembly of Phytophthora oleae, isolate VK10A, causative agent of rot of olive drupes.</title>
        <authorList>
            <person name="Conti Taguali S."/>
            <person name="Riolo M."/>
            <person name="La Spada F."/>
            <person name="Cacciola S.O."/>
            <person name="Dionisio G."/>
        </authorList>
    </citation>
    <scope>NUCLEOTIDE SEQUENCE [LARGE SCALE GENOMIC DNA]</scope>
    <source>
        <strain evidence="2 3">VK10A</strain>
    </source>
</reference>
<gene>
    <name evidence="2" type="ORF">V7S43_013261</name>
</gene>
<dbReference type="AlphaFoldDB" id="A0ABD3F558"/>
<comment type="caution">
    <text evidence="2">The sequence shown here is derived from an EMBL/GenBank/DDBJ whole genome shotgun (WGS) entry which is preliminary data.</text>
</comment>
<feature type="region of interest" description="Disordered" evidence="1">
    <location>
        <begin position="94"/>
        <end position="250"/>
    </location>
</feature>
<feature type="compositionally biased region" description="Polar residues" evidence="1">
    <location>
        <begin position="238"/>
        <end position="250"/>
    </location>
</feature>
<proteinExistence type="predicted"/>
<keyword evidence="3" id="KW-1185">Reference proteome</keyword>
<sequence length="492" mass="54176">MMRRSRRLAPHDAEEDERVVYYDLEAGAHSRNLLVSPDAVFAHAQPRSATAKAVGGEGGSHIFPRKQQTLFHLDDSGDEAEEEENPFATLLQQQQTQQTVEHVAERDDGTTQRSTETYSESSFLSVPEAVGSAKDIGQRNGNPAITINHGGNHRSILKNGQHHSTGVTRVRAGGKKKLGFEAAGSRPERWSTRKTSATDTKNRRKSLGAIQKRRSQLEASAAKRRKSMPPISLGSHVAHSQSSADDSTTFAAPKSRLLSDVLQQATTLLQQQKESSVSPTSRENPIESDAILDTEHQMRAESFAPQIFSPSKPTPGSGTIGRMPRDDAIVAKVRGNMGDLIRKAIRKRNRDLTLLRSHGQHLLPQQGSHSSPKGTTGAVESIQDRAYVVVCLQRRNQVTPHSVSYDCQIHEVAAKLERSIPSVLRGKHSEVLEAIFQPKTDEYLKLSSGLMLKIYEPLHYVLEKAAAGSACKPRWFLLSTQLMEVVQGNHRG</sequence>
<dbReference type="Proteomes" id="UP001632037">
    <property type="component" value="Unassembled WGS sequence"/>
</dbReference>
<accession>A0ABD3F558</accession>
<feature type="compositionally biased region" description="Polar residues" evidence="1">
    <location>
        <begin position="111"/>
        <end position="124"/>
    </location>
</feature>
<feature type="compositionally biased region" description="Basic residues" evidence="1">
    <location>
        <begin position="202"/>
        <end position="214"/>
    </location>
</feature>
<organism evidence="2 3">
    <name type="scientific">Phytophthora oleae</name>
    <dbReference type="NCBI Taxonomy" id="2107226"/>
    <lineage>
        <taxon>Eukaryota</taxon>
        <taxon>Sar</taxon>
        <taxon>Stramenopiles</taxon>
        <taxon>Oomycota</taxon>
        <taxon>Peronosporomycetes</taxon>
        <taxon>Peronosporales</taxon>
        <taxon>Peronosporaceae</taxon>
        <taxon>Phytophthora</taxon>
    </lineage>
</organism>
<protein>
    <recommendedName>
        <fullName evidence="4">CKK domain-containing protein</fullName>
    </recommendedName>
</protein>
<evidence type="ECO:0000313" key="3">
    <source>
        <dbReference type="Proteomes" id="UP001632037"/>
    </source>
</evidence>
<dbReference type="EMBL" id="JBIMZQ010000035">
    <property type="protein sequence ID" value="KAL3661501.1"/>
    <property type="molecule type" value="Genomic_DNA"/>
</dbReference>
<name>A0ABD3F558_9STRA</name>
<evidence type="ECO:0000256" key="1">
    <source>
        <dbReference type="SAM" id="MobiDB-lite"/>
    </source>
</evidence>